<feature type="domain" description="ABM" evidence="1">
    <location>
        <begin position="135"/>
        <end position="202"/>
    </location>
</feature>
<keyword evidence="2" id="KW-0503">Monooxygenase</keyword>
<dbReference type="InterPro" id="IPR011008">
    <property type="entry name" value="Dimeric_a/b-barrel"/>
</dbReference>
<name>A0ABY3WV69_9ACTN</name>
<proteinExistence type="predicted"/>
<sequence>MTVQLSTSPDLARPDLTRPGVGIVKVSTWHVGTPERQNAAVEAIARAWRRRDWPQVGLLSYSVCTSDDGTALLHYSQWTGEDACQEFLRTFRSERNDEIDAAVPGIERLGLRTYERCRSGEATSGDTRIPGCVVIVEIDFDGADPARQRDWVDAVFAALESDPRPHPGGIAAHFHVSTDGTRVLNYAEWESAEAHQEALEAPGDGVGSRTEQWERVQHYPGLTGSRVTRYTPALSISAGV</sequence>
<evidence type="ECO:0000313" key="3">
    <source>
        <dbReference type="Proteomes" id="UP000828924"/>
    </source>
</evidence>
<keyword evidence="2" id="KW-0560">Oxidoreductase</keyword>
<reference evidence="2 3" key="1">
    <citation type="submission" date="2021-03" db="EMBL/GenBank/DDBJ databases">
        <title>Complete genome of Streptomyces formicae strain 1H-GS9 (DSM 100524).</title>
        <authorList>
            <person name="Atanasov K.E."/>
            <person name="Altabella T."/>
            <person name="Ferrer A."/>
        </authorList>
    </citation>
    <scope>NUCLEOTIDE SEQUENCE [LARGE SCALE GENOMIC DNA]</scope>
    <source>
        <strain evidence="2 3">1H-GS9</strain>
    </source>
</reference>
<dbReference type="InterPro" id="IPR007138">
    <property type="entry name" value="ABM_dom"/>
</dbReference>
<evidence type="ECO:0000313" key="2">
    <source>
        <dbReference type="EMBL" id="UNM14376.1"/>
    </source>
</evidence>
<keyword evidence="3" id="KW-1185">Reference proteome</keyword>
<protein>
    <submittedName>
        <fullName evidence="2">Antibiotic biosynthesis monooxygenase</fullName>
    </submittedName>
</protein>
<organism evidence="2 3">
    <name type="scientific">Streptomyces formicae</name>
    <dbReference type="NCBI Taxonomy" id="1616117"/>
    <lineage>
        <taxon>Bacteria</taxon>
        <taxon>Bacillati</taxon>
        <taxon>Actinomycetota</taxon>
        <taxon>Actinomycetes</taxon>
        <taxon>Kitasatosporales</taxon>
        <taxon>Streptomycetaceae</taxon>
        <taxon>Streptomyces</taxon>
    </lineage>
</organism>
<evidence type="ECO:0000259" key="1">
    <source>
        <dbReference type="Pfam" id="PF03992"/>
    </source>
</evidence>
<dbReference type="GO" id="GO:0004497">
    <property type="term" value="F:monooxygenase activity"/>
    <property type="evidence" value="ECO:0007669"/>
    <property type="project" value="UniProtKB-KW"/>
</dbReference>
<dbReference type="RefSeq" id="WP_242333873.1">
    <property type="nucleotide sequence ID" value="NZ_CP071872.1"/>
</dbReference>
<dbReference type="Proteomes" id="UP000828924">
    <property type="component" value="Chromosome"/>
</dbReference>
<gene>
    <name evidence="2" type="ORF">J4032_25495</name>
</gene>
<dbReference type="Gene3D" id="3.30.70.100">
    <property type="match status" value="2"/>
</dbReference>
<accession>A0ABY3WV69</accession>
<dbReference type="EMBL" id="CP071872">
    <property type="protein sequence ID" value="UNM14376.1"/>
    <property type="molecule type" value="Genomic_DNA"/>
</dbReference>
<dbReference type="Pfam" id="PF03992">
    <property type="entry name" value="ABM"/>
    <property type="match status" value="1"/>
</dbReference>
<dbReference type="SUPFAM" id="SSF54909">
    <property type="entry name" value="Dimeric alpha+beta barrel"/>
    <property type="match status" value="2"/>
</dbReference>